<feature type="transmembrane region" description="Helical" evidence="1">
    <location>
        <begin position="225"/>
        <end position="246"/>
    </location>
</feature>
<dbReference type="PANTHER" id="PTHR14969">
    <property type="entry name" value="SPHINGOSINE-1-PHOSPHATE PHOSPHOHYDROLASE"/>
    <property type="match status" value="1"/>
</dbReference>
<dbReference type="EMBL" id="FPHJ01000047">
    <property type="protein sequence ID" value="SFV65389.1"/>
    <property type="molecule type" value="Genomic_DNA"/>
</dbReference>
<organism evidence="3">
    <name type="scientific">hydrothermal vent metagenome</name>
    <dbReference type="NCBI Taxonomy" id="652676"/>
    <lineage>
        <taxon>unclassified sequences</taxon>
        <taxon>metagenomes</taxon>
        <taxon>ecological metagenomes</taxon>
    </lineage>
</organism>
<dbReference type="Pfam" id="PF01569">
    <property type="entry name" value="PAP2"/>
    <property type="match status" value="1"/>
</dbReference>
<proteinExistence type="predicted"/>
<dbReference type="InterPro" id="IPR000326">
    <property type="entry name" value="PAP2/HPO"/>
</dbReference>
<accession>A0A1W1CHX7</accession>
<feature type="transmembrane region" description="Helical" evidence="1">
    <location>
        <begin position="120"/>
        <end position="138"/>
    </location>
</feature>
<feature type="transmembrane region" description="Helical" evidence="1">
    <location>
        <begin position="73"/>
        <end position="91"/>
    </location>
</feature>
<dbReference type="PANTHER" id="PTHR14969:SF13">
    <property type="entry name" value="AT30094P"/>
    <property type="match status" value="1"/>
</dbReference>
<feature type="transmembrane region" description="Helical" evidence="1">
    <location>
        <begin position="171"/>
        <end position="188"/>
    </location>
</feature>
<evidence type="ECO:0000313" key="3">
    <source>
        <dbReference type="EMBL" id="SFV65389.1"/>
    </source>
</evidence>
<feature type="transmembrane region" description="Helical" evidence="1">
    <location>
        <begin position="46"/>
        <end position="66"/>
    </location>
</feature>
<protein>
    <recommendedName>
        <fullName evidence="2">Phosphatidic acid phosphatase type 2/haloperoxidase domain-containing protein</fullName>
    </recommendedName>
</protein>
<keyword evidence="1" id="KW-0812">Transmembrane</keyword>
<gene>
    <name evidence="3" type="ORF">MNB_SUP05-5-1082</name>
</gene>
<sequence>MQINKIDIFLLPIIMLILALWVWFDGSNTSTFIYINTLSFLANKSLWANITIFGDALVLLSLLALLVRYKPRWVLAGLIAAIISGIIIQLMKYGFDIDRPTAILENTKLFLVGNPPSHRSFPSGHTASIFVFISIIFLSIRSKILAVFALCLAILVGLSRIMVAAHWPIDLLVGASIGWICGFLGIYFSKKIEQINKTLLIFMNLFILLASVLLFFHKTGYEDAFITQMIIASSMSGLSLWNLYAFRK</sequence>
<keyword evidence="1" id="KW-0472">Membrane</keyword>
<reference evidence="3" key="1">
    <citation type="submission" date="2016-10" db="EMBL/GenBank/DDBJ databases">
        <authorList>
            <person name="de Groot N.N."/>
        </authorList>
    </citation>
    <scope>NUCLEOTIDE SEQUENCE</scope>
</reference>
<keyword evidence="1" id="KW-1133">Transmembrane helix</keyword>
<dbReference type="InterPro" id="IPR036938">
    <property type="entry name" value="PAP2/HPO_sf"/>
</dbReference>
<dbReference type="Gene3D" id="1.20.144.10">
    <property type="entry name" value="Phosphatidic acid phosphatase type 2/haloperoxidase"/>
    <property type="match status" value="1"/>
</dbReference>
<dbReference type="SUPFAM" id="SSF48317">
    <property type="entry name" value="Acid phosphatase/Vanadium-dependent haloperoxidase"/>
    <property type="match status" value="1"/>
</dbReference>
<evidence type="ECO:0000256" key="1">
    <source>
        <dbReference type="SAM" id="Phobius"/>
    </source>
</evidence>
<dbReference type="SMART" id="SM00014">
    <property type="entry name" value="acidPPc"/>
    <property type="match status" value="1"/>
</dbReference>
<dbReference type="CDD" id="cd01610">
    <property type="entry name" value="PAP2_like"/>
    <property type="match status" value="1"/>
</dbReference>
<name>A0A1W1CHX7_9ZZZZ</name>
<feature type="transmembrane region" description="Helical" evidence="1">
    <location>
        <begin position="200"/>
        <end position="219"/>
    </location>
</feature>
<feature type="transmembrane region" description="Helical" evidence="1">
    <location>
        <begin position="145"/>
        <end position="165"/>
    </location>
</feature>
<evidence type="ECO:0000259" key="2">
    <source>
        <dbReference type="SMART" id="SM00014"/>
    </source>
</evidence>
<feature type="transmembrane region" description="Helical" evidence="1">
    <location>
        <begin position="7"/>
        <end position="24"/>
    </location>
</feature>
<feature type="domain" description="Phosphatidic acid phosphatase type 2/haloperoxidase" evidence="2">
    <location>
        <begin position="73"/>
        <end position="186"/>
    </location>
</feature>
<dbReference type="AlphaFoldDB" id="A0A1W1CHX7"/>